<sequence length="138" mass="14996">MLWGPIRNAVPEKWRQQLNGTIPFQNKLRDLKTTKTLAAKPVKRAALPLERIHHVHGGHRLPASMLRVGDGVTDDVLEEDLQDATSLLVDEAADALHAASTGKPPYRRLGDALDVIAKHFPMTLSAALSQALASLSPS</sequence>
<keyword evidence="2" id="KW-1185">Reference proteome</keyword>
<reference evidence="2" key="1">
    <citation type="journal article" date="2019" name="Curr. Biol.">
        <title>Genome Sequence of Striga asiatica Provides Insight into the Evolution of Plant Parasitism.</title>
        <authorList>
            <person name="Yoshida S."/>
            <person name="Kim S."/>
            <person name="Wafula E.K."/>
            <person name="Tanskanen J."/>
            <person name="Kim Y.M."/>
            <person name="Honaas L."/>
            <person name="Yang Z."/>
            <person name="Spallek T."/>
            <person name="Conn C.E."/>
            <person name="Ichihashi Y."/>
            <person name="Cheong K."/>
            <person name="Cui S."/>
            <person name="Der J.P."/>
            <person name="Gundlach H."/>
            <person name="Jiao Y."/>
            <person name="Hori C."/>
            <person name="Ishida J.K."/>
            <person name="Kasahara H."/>
            <person name="Kiba T."/>
            <person name="Kim M.S."/>
            <person name="Koo N."/>
            <person name="Laohavisit A."/>
            <person name="Lee Y.H."/>
            <person name="Lumba S."/>
            <person name="McCourt P."/>
            <person name="Mortimer J.C."/>
            <person name="Mutuku J.M."/>
            <person name="Nomura T."/>
            <person name="Sasaki-Sekimoto Y."/>
            <person name="Seto Y."/>
            <person name="Wang Y."/>
            <person name="Wakatake T."/>
            <person name="Sakakibara H."/>
            <person name="Demura T."/>
            <person name="Yamaguchi S."/>
            <person name="Yoneyama K."/>
            <person name="Manabe R.I."/>
            <person name="Nelson D.C."/>
            <person name="Schulman A.H."/>
            <person name="Timko M.P."/>
            <person name="dePamphilis C.W."/>
            <person name="Choi D."/>
            <person name="Shirasu K."/>
        </authorList>
    </citation>
    <scope>NUCLEOTIDE SEQUENCE [LARGE SCALE GENOMIC DNA]</scope>
    <source>
        <strain evidence="2">cv. UVA1</strain>
    </source>
</reference>
<dbReference type="EMBL" id="BKCP01010514">
    <property type="protein sequence ID" value="GER52712.1"/>
    <property type="molecule type" value="Genomic_DNA"/>
</dbReference>
<accession>A0A5A7R5M6</accession>
<dbReference type="OrthoDB" id="1735286at2759"/>
<evidence type="ECO:0000313" key="1">
    <source>
        <dbReference type="EMBL" id="GER52712.1"/>
    </source>
</evidence>
<evidence type="ECO:0000313" key="2">
    <source>
        <dbReference type="Proteomes" id="UP000325081"/>
    </source>
</evidence>
<dbReference type="Proteomes" id="UP000325081">
    <property type="component" value="Unassembled WGS sequence"/>
</dbReference>
<gene>
    <name evidence="1" type="ORF">STAS_30195</name>
</gene>
<protein>
    <submittedName>
        <fullName evidence="1">Histone H4</fullName>
    </submittedName>
</protein>
<name>A0A5A7R5M6_STRAF</name>
<proteinExistence type="predicted"/>
<dbReference type="AlphaFoldDB" id="A0A5A7R5M6"/>
<organism evidence="1 2">
    <name type="scientific">Striga asiatica</name>
    <name type="common">Asiatic witchweed</name>
    <name type="synonym">Buchnera asiatica</name>
    <dbReference type="NCBI Taxonomy" id="4170"/>
    <lineage>
        <taxon>Eukaryota</taxon>
        <taxon>Viridiplantae</taxon>
        <taxon>Streptophyta</taxon>
        <taxon>Embryophyta</taxon>
        <taxon>Tracheophyta</taxon>
        <taxon>Spermatophyta</taxon>
        <taxon>Magnoliopsida</taxon>
        <taxon>eudicotyledons</taxon>
        <taxon>Gunneridae</taxon>
        <taxon>Pentapetalae</taxon>
        <taxon>asterids</taxon>
        <taxon>lamiids</taxon>
        <taxon>Lamiales</taxon>
        <taxon>Orobanchaceae</taxon>
        <taxon>Buchnereae</taxon>
        <taxon>Striga</taxon>
    </lineage>
</organism>
<comment type="caution">
    <text evidence="1">The sequence shown here is derived from an EMBL/GenBank/DDBJ whole genome shotgun (WGS) entry which is preliminary data.</text>
</comment>